<dbReference type="PATRIC" id="fig|394096.3.peg.5603"/>
<dbReference type="STRING" id="394096.DB31_1262"/>
<evidence type="ECO:0000313" key="3">
    <source>
        <dbReference type="EMBL" id="KFE66197.1"/>
    </source>
</evidence>
<feature type="chain" id="PRO_5013175603" evidence="1">
    <location>
        <begin position="16"/>
        <end position="471"/>
    </location>
</feature>
<feature type="signal peptide" evidence="1">
    <location>
        <begin position="1"/>
        <end position="15"/>
    </location>
</feature>
<keyword evidence="1" id="KW-0732">Signal</keyword>
<comment type="caution">
    <text evidence="3">The sequence shown here is derived from an EMBL/GenBank/DDBJ whole genome shotgun (WGS) entry which is preliminary data.</text>
</comment>
<dbReference type="OrthoDB" id="9143597at2"/>
<organism evidence="3 4">
    <name type="scientific">Hyalangium minutum</name>
    <dbReference type="NCBI Taxonomy" id="394096"/>
    <lineage>
        <taxon>Bacteria</taxon>
        <taxon>Pseudomonadati</taxon>
        <taxon>Myxococcota</taxon>
        <taxon>Myxococcia</taxon>
        <taxon>Myxococcales</taxon>
        <taxon>Cystobacterineae</taxon>
        <taxon>Archangiaceae</taxon>
        <taxon>Hyalangium</taxon>
    </lineage>
</organism>
<proteinExistence type="predicted"/>
<dbReference type="InterPro" id="IPR038171">
    <property type="entry name" value="M64_N_sf"/>
</dbReference>
<sequence length="471" mass="53245">MRFLLALLVATSASAATPRTFRVDYFHTGNASEERFSLDRLVLEPLPWPGNPSRPIDETNLGKYLFEVRDIATNRLLYSRGFASIYGEWETTPEAKDSNRTFHESFRFPAPEKPVQVLLKKRDAQNVFHERWSLTVDPRDMFVDPSSPPSPGALLPILKSGPSEQKVDLLILGDGYTAQERPKFEKDARRLADILFTFSPFKERKGDFNVWGLMPPSAESGISRPSTGLHRRSPVGATYDAFGSERYVLTFDNRAFRDIASFAPYDVVEILVNGNTYGGGGIFNLYGTVAADSLWSPYVFVHEFGHHFAGLADEYYTSESAYLPAEDRPEPWERNVTALKDPAQLKWKALVQASTPLPTPWDKDAYETHARQVQQQRKQIRSERRPESEMDALFTSQRDWEEKFLGSQKFAGKVGAFEGAMYEARGYYRPQVDCVMFTRDRVPFCSVCQQALSEVIDLYAGKPGRSGAPSP</sequence>
<reference evidence="3 4" key="1">
    <citation type="submission" date="2014-04" db="EMBL/GenBank/DDBJ databases">
        <title>Genome assembly of Hyalangium minutum DSM 14724.</title>
        <authorList>
            <person name="Sharma G."/>
            <person name="Subramanian S."/>
        </authorList>
    </citation>
    <scope>NUCLEOTIDE SEQUENCE [LARGE SCALE GENOMIC DNA]</scope>
    <source>
        <strain evidence="3 4">DSM 14724</strain>
    </source>
</reference>
<evidence type="ECO:0000256" key="1">
    <source>
        <dbReference type="SAM" id="SignalP"/>
    </source>
</evidence>
<evidence type="ECO:0000259" key="2">
    <source>
        <dbReference type="Pfam" id="PF16217"/>
    </source>
</evidence>
<dbReference type="Gene3D" id="3.40.390.10">
    <property type="entry name" value="Collagenase (Catalytic Domain)"/>
    <property type="match status" value="1"/>
</dbReference>
<dbReference type="GO" id="GO:0008237">
    <property type="term" value="F:metallopeptidase activity"/>
    <property type="evidence" value="ECO:0007669"/>
    <property type="project" value="InterPro"/>
</dbReference>
<dbReference type="RefSeq" id="WP_044192881.1">
    <property type="nucleotide sequence ID" value="NZ_JMCB01000011.1"/>
</dbReference>
<gene>
    <name evidence="3" type="ORF">DB31_1262</name>
</gene>
<accession>A0A085WET4</accession>
<dbReference type="Proteomes" id="UP000028725">
    <property type="component" value="Unassembled WGS sequence"/>
</dbReference>
<dbReference type="Gene3D" id="2.60.40.3250">
    <property type="entry name" value="Peptidase M64, N-terminal domain"/>
    <property type="match status" value="1"/>
</dbReference>
<dbReference type="InterPro" id="IPR032625">
    <property type="entry name" value="M64_N"/>
</dbReference>
<protein>
    <submittedName>
        <fullName evidence="3">Putative secreted protein</fullName>
    </submittedName>
</protein>
<dbReference type="InterPro" id="IPR019026">
    <property type="entry name" value="Peptidase_M64_IgA"/>
</dbReference>
<dbReference type="EMBL" id="JMCB01000011">
    <property type="protein sequence ID" value="KFE66197.1"/>
    <property type="molecule type" value="Genomic_DNA"/>
</dbReference>
<keyword evidence="4" id="KW-1185">Reference proteome</keyword>
<dbReference type="Pfam" id="PF16217">
    <property type="entry name" value="M64_N"/>
    <property type="match status" value="1"/>
</dbReference>
<dbReference type="AlphaFoldDB" id="A0A085WET4"/>
<dbReference type="InterPro" id="IPR024079">
    <property type="entry name" value="MetalloPept_cat_dom_sf"/>
</dbReference>
<dbReference type="Pfam" id="PF09471">
    <property type="entry name" value="Peptidase_M64"/>
    <property type="match status" value="1"/>
</dbReference>
<feature type="domain" description="Peptidase M64 N-terminal" evidence="2">
    <location>
        <begin position="16"/>
        <end position="132"/>
    </location>
</feature>
<evidence type="ECO:0000313" key="4">
    <source>
        <dbReference type="Proteomes" id="UP000028725"/>
    </source>
</evidence>
<name>A0A085WET4_9BACT</name>